<accession>A0ABW9XLK9</accession>
<dbReference type="InterPro" id="IPR011964">
    <property type="entry name" value="YVTN_b-propeller_repeat"/>
</dbReference>
<evidence type="ECO:0000313" key="4">
    <source>
        <dbReference type="EMBL" id="NBD23509.1"/>
    </source>
</evidence>
<dbReference type="RefSeq" id="WP_161742011.1">
    <property type="nucleotide sequence ID" value="NZ_JAAAMV010000002.1"/>
</dbReference>
<dbReference type="Pfam" id="PF21783">
    <property type="entry name" value="YNCE"/>
    <property type="match status" value="1"/>
</dbReference>
<evidence type="ECO:0000256" key="2">
    <source>
        <dbReference type="SAM" id="MobiDB-lite"/>
    </source>
</evidence>
<comment type="caution">
    <text evidence="4">The sequence shown here is derived from an EMBL/GenBank/DDBJ whole genome shotgun (WGS) entry which is preliminary data.</text>
</comment>
<sequence>MPVYDTGPIENRSPRTTSLVIRLMNGGRDNAIASIQAYTVASASEGFSNPIVYEVYLVHLFPFNTQESTFSLVDLPADLDVFGVRVVTSGLAGDNVSVAVTQIGAGGTVIAARDLTGELARVGRLLFAYNANNSQDTLTVVNTEANTIAATVALPAGSSPIGVAITSDGTRAYVANFGSDSVAVVDTASNAVTASIALTPGSTPAGIAVTPDSLFAYAGNLGNDTVSVIDTVANVLLTDIQLAAGSRPFGLAVTPDGLRVYVAESGLNAIAIISTVTNSVIGTIPLLDALLPIAVAFLPDGSRAYVVNQNSDSVTVVDTASDAIVTTIMAGVLPFGVAVSPDGSRAFVAGNLSNSVIVINTATDAVLMEITTAGRPVSAAFTPDGELAYVSTQLNRRDRRHRRRGRDGNRHASGGPRLAFDRDYADPIVLKPPTARKTAGSGGRESSKQASNHTI</sequence>
<dbReference type="Proteomes" id="UP000665561">
    <property type="component" value="Unassembled WGS sequence"/>
</dbReference>
<dbReference type="SUPFAM" id="SSF50969">
    <property type="entry name" value="YVTN repeat-like/Quinoprotein amine dehydrogenase"/>
    <property type="match status" value="1"/>
</dbReference>
<feature type="region of interest" description="Disordered" evidence="2">
    <location>
        <begin position="392"/>
        <end position="455"/>
    </location>
</feature>
<dbReference type="PANTHER" id="PTHR47197">
    <property type="entry name" value="PROTEIN NIRF"/>
    <property type="match status" value="1"/>
</dbReference>
<reference evidence="4 5" key="1">
    <citation type="submission" date="2020-01" db="EMBL/GenBank/DDBJ databases">
        <title>Paenibacillus soybeanensis sp. nov. isolated from the nodules of soybean (Glycine max(L.) Merr).</title>
        <authorList>
            <person name="Wang H."/>
        </authorList>
    </citation>
    <scope>NUCLEOTIDE SEQUENCE [LARGE SCALE GENOMIC DNA]</scope>
    <source>
        <strain evidence="4 5">T1</strain>
    </source>
</reference>
<dbReference type="NCBIfam" id="TIGR02276">
    <property type="entry name" value="beta_rpt_yvtn"/>
    <property type="match status" value="3"/>
</dbReference>
<dbReference type="InterPro" id="IPR015943">
    <property type="entry name" value="WD40/YVTN_repeat-like_dom_sf"/>
</dbReference>
<dbReference type="PANTHER" id="PTHR47197:SF3">
    <property type="entry name" value="DIHYDRO-HEME D1 DEHYDROGENASE"/>
    <property type="match status" value="1"/>
</dbReference>
<dbReference type="Gene3D" id="2.130.10.10">
    <property type="entry name" value="YVTN repeat-like/Quinoprotein amine dehydrogenase"/>
    <property type="match status" value="2"/>
</dbReference>
<keyword evidence="5" id="KW-1185">Reference proteome</keyword>
<evidence type="ECO:0000313" key="5">
    <source>
        <dbReference type="Proteomes" id="UP000665561"/>
    </source>
</evidence>
<gene>
    <name evidence="4" type="ORF">GT019_06455</name>
</gene>
<evidence type="ECO:0000259" key="3">
    <source>
        <dbReference type="Pfam" id="PF21783"/>
    </source>
</evidence>
<dbReference type="InterPro" id="IPR011044">
    <property type="entry name" value="Quino_amine_DH_bsu"/>
</dbReference>
<dbReference type="EMBL" id="JAAAMV010000002">
    <property type="protein sequence ID" value="NBD23509.1"/>
    <property type="molecule type" value="Genomic_DNA"/>
</dbReference>
<protein>
    <recommendedName>
        <fullName evidence="3">YNCE-like beta-propeller domain-containing protein</fullName>
    </recommendedName>
</protein>
<keyword evidence="1" id="KW-0732">Signal</keyword>
<dbReference type="InterPro" id="IPR048433">
    <property type="entry name" value="YNCE-like_beta-prop"/>
</dbReference>
<organism evidence="4 5">
    <name type="scientific">Paenibacillus glycinis</name>
    <dbReference type="NCBI Taxonomy" id="2697035"/>
    <lineage>
        <taxon>Bacteria</taxon>
        <taxon>Bacillati</taxon>
        <taxon>Bacillota</taxon>
        <taxon>Bacilli</taxon>
        <taxon>Bacillales</taxon>
        <taxon>Paenibacillaceae</taxon>
        <taxon>Paenibacillus</taxon>
    </lineage>
</organism>
<evidence type="ECO:0000256" key="1">
    <source>
        <dbReference type="ARBA" id="ARBA00022729"/>
    </source>
</evidence>
<name>A0ABW9XLK9_9BACL</name>
<proteinExistence type="predicted"/>
<feature type="domain" description="YNCE-like beta-propeller" evidence="3">
    <location>
        <begin position="133"/>
        <end position="338"/>
    </location>
</feature>
<dbReference type="InterPro" id="IPR051200">
    <property type="entry name" value="Host-pathogen_enzymatic-act"/>
</dbReference>